<comment type="caution">
    <text evidence="3">The sequence shown here is derived from an EMBL/GenBank/DDBJ whole genome shotgun (WGS) entry which is preliminary data.</text>
</comment>
<proteinExistence type="predicted"/>
<dbReference type="AlphaFoldDB" id="A0A101GSK9"/>
<dbReference type="GO" id="GO:0000155">
    <property type="term" value="F:phosphorelay sensor kinase activity"/>
    <property type="evidence" value="ECO:0007669"/>
    <property type="project" value="InterPro"/>
</dbReference>
<sequence length="72" mass="8544">MTERNIAQFAVLADHVRHPLQVVMGVADLLDDEKAAEKLREQVRRINVQISELDREWVESRAIRQFLKRYEL</sequence>
<dbReference type="Pfam" id="PF00512">
    <property type="entry name" value="HisKA"/>
    <property type="match status" value="1"/>
</dbReference>
<dbReference type="EMBL" id="LGGD01000005">
    <property type="protein sequence ID" value="KUK63809.1"/>
    <property type="molecule type" value="Genomic_DNA"/>
</dbReference>
<accession>A0A101GSK9</accession>
<evidence type="ECO:0000313" key="3">
    <source>
        <dbReference type="EMBL" id="KUK63809.1"/>
    </source>
</evidence>
<dbReference type="PATRIC" id="fig|2198.4.peg.127"/>
<evidence type="ECO:0000259" key="2">
    <source>
        <dbReference type="SMART" id="SM00388"/>
    </source>
</evidence>
<dbReference type="SMART" id="SM00388">
    <property type="entry name" value="HisKA"/>
    <property type="match status" value="1"/>
</dbReference>
<reference evidence="4" key="1">
    <citation type="journal article" date="2015" name="MBio">
        <title>Genome-Resolved Metagenomic Analysis Reveals Roles for Candidate Phyla and Other Microbial Community Members in Biogeochemical Transformations in Oil Reservoirs.</title>
        <authorList>
            <person name="Hu P."/>
            <person name="Tom L."/>
            <person name="Singh A."/>
            <person name="Thomas B.C."/>
            <person name="Baker B.J."/>
            <person name="Piceno Y.M."/>
            <person name="Andersen G.L."/>
            <person name="Banfield J.F."/>
        </authorList>
    </citation>
    <scope>NUCLEOTIDE SEQUENCE [LARGE SCALE GENOMIC DNA]</scope>
</reference>
<feature type="coiled-coil region" evidence="1">
    <location>
        <begin position="29"/>
        <end position="56"/>
    </location>
</feature>
<feature type="domain" description="Signal transduction histidine kinase dimerisation/phosphoacceptor" evidence="2">
    <location>
        <begin position="4"/>
        <end position="61"/>
    </location>
</feature>
<evidence type="ECO:0000313" key="4">
    <source>
        <dbReference type="Proteomes" id="UP000054323"/>
    </source>
</evidence>
<dbReference type="InterPro" id="IPR003661">
    <property type="entry name" value="HisK_dim/P_dom"/>
</dbReference>
<evidence type="ECO:0000256" key="1">
    <source>
        <dbReference type="SAM" id="Coils"/>
    </source>
</evidence>
<organism evidence="3 4">
    <name type="scientific">Methanoculleus marisnigri</name>
    <dbReference type="NCBI Taxonomy" id="2198"/>
    <lineage>
        <taxon>Archaea</taxon>
        <taxon>Methanobacteriati</taxon>
        <taxon>Methanobacteriota</taxon>
        <taxon>Stenosarchaea group</taxon>
        <taxon>Methanomicrobia</taxon>
        <taxon>Methanomicrobiales</taxon>
        <taxon>Methanomicrobiaceae</taxon>
        <taxon>Methanoculleus</taxon>
    </lineage>
</organism>
<name>A0A101GSK9_9EURY</name>
<keyword evidence="1" id="KW-0175">Coiled coil</keyword>
<gene>
    <name evidence="3" type="ORF">XD82_0100</name>
</gene>
<protein>
    <submittedName>
        <fullName evidence="3">Putative PAS/PAC sensor protein</fullName>
    </submittedName>
</protein>
<dbReference type="Proteomes" id="UP000054323">
    <property type="component" value="Unassembled WGS sequence"/>
</dbReference>